<reference evidence="1" key="1">
    <citation type="submission" date="2018-05" db="EMBL/GenBank/DDBJ databases">
        <authorList>
            <person name="Lanie J.A."/>
            <person name="Ng W.-L."/>
            <person name="Kazmierczak K.M."/>
            <person name="Andrzejewski T.M."/>
            <person name="Davidsen T.M."/>
            <person name="Wayne K.J."/>
            <person name="Tettelin H."/>
            <person name="Glass J.I."/>
            <person name="Rusch D."/>
            <person name="Podicherti R."/>
            <person name="Tsui H.-C.T."/>
            <person name="Winkler M.E."/>
        </authorList>
    </citation>
    <scope>NUCLEOTIDE SEQUENCE</scope>
</reference>
<dbReference type="AlphaFoldDB" id="A0A381NYE8"/>
<proteinExistence type="predicted"/>
<name>A0A381NYE8_9ZZZZ</name>
<dbReference type="EMBL" id="UINC01000666">
    <property type="protein sequence ID" value="SUZ59244.1"/>
    <property type="molecule type" value="Genomic_DNA"/>
</dbReference>
<protein>
    <submittedName>
        <fullName evidence="1">Uncharacterized protein</fullName>
    </submittedName>
</protein>
<evidence type="ECO:0000313" key="1">
    <source>
        <dbReference type="EMBL" id="SUZ59244.1"/>
    </source>
</evidence>
<sequence>VKLLRGSTFADRLSKFSQFFSQPGDGSREPAFTITKAVSLFHELLQFRQVHDLTLGSETRVNGHSTVQRETVGECPRASVQF</sequence>
<accession>A0A381NYE8</accession>
<feature type="non-terminal residue" evidence="1">
    <location>
        <position position="1"/>
    </location>
</feature>
<organism evidence="1">
    <name type="scientific">marine metagenome</name>
    <dbReference type="NCBI Taxonomy" id="408172"/>
    <lineage>
        <taxon>unclassified sequences</taxon>
        <taxon>metagenomes</taxon>
        <taxon>ecological metagenomes</taxon>
    </lineage>
</organism>
<gene>
    <name evidence="1" type="ORF">METZ01_LOCUS12098</name>
</gene>